<accession>A0ACB8Y5D9</accession>
<protein>
    <submittedName>
        <fullName evidence="1">Uncharacterized protein</fullName>
    </submittedName>
</protein>
<dbReference type="Proteomes" id="UP001055879">
    <property type="component" value="Linkage Group LG14"/>
</dbReference>
<evidence type="ECO:0000313" key="1">
    <source>
        <dbReference type="EMBL" id="KAI3679007.1"/>
    </source>
</evidence>
<comment type="caution">
    <text evidence="1">The sequence shown here is derived from an EMBL/GenBank/DDBJ whole genome shotgun (WGS) entry which is preliminary data.</text>
</comment>
<evidence type="ECO:0000313" key="2">
    <source>
        <dbReference type="Proteomes" id="UP001055879"/>
    </source>
</evidence>
<sequence>MRFFASGYAIKIKRIESSGVLSHKDSLYRSCSVSRKEKILGGLEKSAFYLLSQACCALFRYIYCTFVCQLAAVDVFMYINNGVLKLDCIQQQQKWMLIGVAMEGKMVILHLSLAKESVLRKV</sequence>
<organism evidence="1 2">
    <name type="scientific">Arctium lappa</name>
    <name type="common">Greater burdock</name>
    <name type="synonym">Lappa major</name>
    <dbReference type="NCBI Taxonomy" id="4217"/>
    <lineage>
        <taxon>Eukaryota</taxon>
        <taxon>Viridiplantae</taxon>
        <taxon>Streptophyta</taxon>
        <taxon>Embryophyta</taxon>
        <taxon>Tracheophyta</taxon>
        <taxon>Spermatophyta</taxon>
        <taxon>Magnoliopsida</taxon>
        <taxon>eudicotyledons</taxon>
        <taxon>Gunneridae</taxon>
        <taxon>Pentapetalae</taxon>
        <taxon>asterids</taxon>
        <taxon>campanulids</taxon>
        <taxon>Asterales</taxon>
        <taxon>Asteraceae</taxon>
        <taxon>Carduoideae</taxon>
        <taxon>Cardueae</taxon>
        <taxon>Arctiinae</taxon>
        <taxon>Arctium</taxon>
    </lineage>
</organism>
<reference evidence="2" key="1">
    <citation type="journal article" date="2022" name="Mol. Ecol. Resour.">
        <title>The genomes of chicory, endive, great burdock and yacon provide insights into Asteraceae palaeo-polyploidization history and plant inulin production.</title>
        <authorList>
            <person name="Fan W."/>
            <person name="Wang S."/>
            <person name="Wang H."/>
            <person name="Wang A."/>
            <person name="Jiang F."/>
            <person name="Liu H."/>
            <person name="Zhao H."/>
            <person name="Xu D."/>
            <person name="Zhang Y."/>
        </authorList>
    </citation>
    <scope>NUCLEOTIDE SEQUENCE [LARGE SCALE GENOMIC DNA]</scope>
    <source>
        <strain evidence="2">cv. Niubang</strain>
    </source>
</reference>
<keyword evidence="2" id="KW-1185">Reference proteome</keyword>
<dbReference type="EMBL" id="CM042060">
    <property type="protein sequence ID" value="KAI3679007.1"/>
    <property type="molecule type" value="Genomic_DNA"/>
</dbReference>
<reference evidence="1 2" key="2">
    <citation type="journal article" date="2022" name="Mol. Ecol. Resour.">
        <title>The genomes of chicory, endive, great burdock and yacon provide insights into Asteraceae paleo-polyploidization history and plant inulin production.</title>
        <authorList>
            <person name="Fan W."/>
            <person name="Wang S."/>
            <person name="Wang H."/>
            <person name="Wang A."/>
            <person name="Jiang F."/>
            <person name="Liu H."/>
            <person name="Zhao H."/>
            <person name="Xu D."/>
            <person name="Zhang Y."/>
        </authorList>
    </citation>
    <scope>NUCLEOTIDE SEQUENCE [LARGE SCALE GENOMIC DNA]</scope>
    <source>
        <strain evidence="2">cv. Niubang</strain>
    </source>
</reference>
<name>A0ACB8Y5D9_ARCLA</name>
<proteinExistence type="predicted"/>
<gene>
    <name evidence="1" type="ORF">L6452_38313</name>
</gene>